<evidence type="ECO:0000313" key="7">
    <source>
        <dbReference type="EMBL" id="GGG79158.1"/>
    </source>
</evidence>
<keyword evidence="2 5" id="KW-0812">Transmembrane</keyword>
<evidence type="ECO:0000256" key="4">
    <source>
        <dbReference type="ARBA" id="ARBA00023136"/>
    </source>
</evidence>
<evidence type="ECO:0000313" key="8">
    <source>
        <dbReference type="Proteomes" id="UP000622860"/>
    </source>
</evidence>
<dbReference type="EMBL" id="BMFR01000010">
    <property type="protein sequence ID" value="GGG79158.1"/>
    <property type="molecule type" value="Genomic_DNA"/>
</dbReference>
<dbReference type="Pfam" id="PF06803">
    <property type="entry name" value="DUF1232"/>
    <property type="match status" value="1"/>
</dbReference>
<evidence type="ECO:0000256" key="3">
    <source>
        <dbReference type="ARBA" id="ARBA00022989"/>
    </source>
</evidence>
<keyword evidence="3 5" id="KW-1133">Transmembrane helix</keyword>
<dbReference type="Proteomes" id="UP000622860">
    <property type="component" value="Unassembled WGS sequence"/>
</dbReference>
<gene>
    <name evidence="7" type="ORF">GCM10011398_25600</name>
</gene>
<name>A0A917M5U4_9BACI</name>
<protein>
    <recommendedName>
        <fullName evidence="6">DUF1232 domain-containing protein</fullName>
    </recommendedName>
</protein>
<evidence type="ECO:0000256" key="5">
    <source>
        <dbReference type="SAM" id="Phobius"/>
    </source>
</evidence>
<sequence length="127" mass="14800">MFKKMKCLAKKLKQQIFILYYACKDDRLPWYAKVFIAFVVAYAFSPIDLIPDFIPVLGYLDEVILLPLGIMLALKMIPKDILSDCKIKAEKEKQNDKPKNWIVGSIIVLIWGVFAGWIVMKIYQHFK</sequence>
<organism evidence="7 8">
    <name type="scientific">Virgibacillus oceani</name>
    <dbReference type="NCBI Taxonomy" id="1479511"/>
    <lineage>
        <taxon>Bacteria</taxon>
        <taxon>Bacillati</taxon>
        <taxon>Bacillota</taxon>
        <taxon>Bacilli</taxon>
        <taxon>Bacillales</taxon>
        <taxon>Bacillaceae</taxon>
        <taxon>Virgibacillus</taxon>
    </lineage>
</organism>
<evidence type="ECO:0000259" key="6">
    <source>
        <dbReference type="Pfam" id="PF06803"/>
    </source>
</evidence>
<dbReference type="GO" id="GO:0012505">
    <property type="term" value="C:endomembrane system"/>
    <property type="evidence" value="ECO:0007669"/>
    <property type="project" value="UniProtKB-SubCell"/>
</dbReference>
<evidence type="ECO:0000256" key="2">
    <source>
        <dbReference type="ARBA" id="ARBA00022692"/>
    </source>
</evidence>
<comment type="subcellular location">
    <subcellularLocation>
        <location evidence="1">Endomembrane system</location>
        <topology evidence="1">Multi-pass membrane protein</topology>
    </subcellularLocation>
</comment>
<feature type="transmembrane region" description="Helical" evidence="5">
    <location>
        <begin position="30"/>
        <end position="47"/>
    </location>
</feature>
<feature type="transmembrane region" description="Helical" evidence="5">
    <location>
        <begin position="101"/>
        <end position="120"/>
    </location>
</feature>
<comment type="caution">
    <text evidence="7">The sequence shown here is derived from an EMBL/GenBank/DDBJ whole genome shotgun (WGS) entry which is preliminary data.</text>
</comment>
<feature type="domain" description="DUF1232" evidence="6">
    <location>
        <begin position="32"/>
        <end position="68"/>
    </location>
</feature>
<dbReference type="RefSeq" id="WP_188455763.1">
    <property type="nucleotide sequence ID" value="NZ_BMFR01000010.1"/>
</dbReference>
<proteinExistence type="predicted"/>
<dbReference type="AlphaFoldDB" id="A0A917M5U4"/>
<dbReference type="InterPro" id="IPR010652">
    <property type="entry name" value="DUF1232"/>
</dbReference>
<accession>A0A917M5U4</accession>
<reference evidence="7" key="2">
    <citation type="submission" date="2020-09" db="EMBL/GenBank/DDBJ databases">
        <authorList>
            <person name="Sun Q."/>
            <person name="Zhou Y."/>
        </authorList>
    </citation>
    <scope>NUCLEOTIDE SEQUENCE</scope>
    <source>
        <strain evidence="7">CGMCC 1.12754</strain>
    </source>
</reference>
<reference evidence="7" key="1">
    <citation type="journal article" date="2014" name="Int. J. Syst. Evol. Microbiol.">
        <title>Complete genome sequence of Corynebacterium casei LMG S-19264T (=DSM 44701T), isolated from a smear-ripened cheese.</title>
        <authorList>
            <consortium name="US DOE Joint Genome Institute (JGI-PGF)"/>
            <person name="Walter F."/>
            <person name="Albersmeier A."/>
            <person name="Kalinowski J."/>
            <person name="Ruckert C."/>
        </authorList>
    </citation>
    <scope>NUCLEOTIDE SEQUENCE</scope>
    <source>
        <strain evidence="7">CGMCC 1.12754</strain>
    </source>
</reference>
<evidence type="ECO:0000256" key="1">
    <source>
        <dbReference type="ARBA" id="ARBA00004127"/>
    </source>
</evidence>
<keyword evidence="8" id="KW-1185">Reference proteome</keyword>
<keyword evidence="4 5" id="KW-0472">Membrane</keyword>